<keyword evidence="2" id="KW-1185">Reference proteome</keyword>
<protein>
    <submittedName>
        <fullName evidence="1">Uncharacterized protein</fullName>
    </submittedName>
</protein>
<comment type="caution">
    <text evidence="1">The sequence shown here is derived from an EMBL/GenBank/DDBJ whole genome shotgun (WGS) entry which is preliminary data.</text>
</comment>
<evidence type="ECO:0000313" key="1">
    <source>
        <dbReference type="EMBL" id="CAD8143625.1"/>
    </source>
</evidence>
<accession>A0A8S1SRZ4</accession>
<name>A0A8S1SRZ4_PAROT</name>
<dbReference type="OrthoDB" id="202825at2759"/>
<organism evidence="1 2">
    <name type="scientific">Paramecium octaurelia</name>
    <dbReference type="NCBI Taxonomy" id="43137"/>
    <lineage>
        <taxon>Eukaryota</taxon>
        <taxon>Sar</taxon>
        <taxon>Alveolata</taxon>
        <taxon>Ciliophora</taxon>
        <taxon>Intramacronucleata</taxon>
        <taxon>Oligohymenophorea</taxon>
        <taxon>Peniculida</taxon>
        <taxon>Parameciidae</taxon>
        <taxon>Paramecium</taxon>
    </lineage>
</organism>
<proteinExistence type="predicted"/>
<dbReference type="Proteomes" id="UP000683925">
    <property type="component" value="Unassembled WGS sequence"/>
</dbReference>
<dbReference type="EMBL" id="CAJJDP010000015">
    <property type="protein sequence ID" value="CAD8143625.1"/>
    <property type="molecule type" value="Genomic_DNA"/>
</dbReference>
<reference evidence="1" key="1">
    <citation type="submission" date="2021-01" db="EMBL/GenBank/DDBJ databases">
        <authorList>
            <consortium name="Genoscope - CEA"/>
            <person name="William W."/>
        </authorList>
    </citation>
    <scope>NUCLEOTIDE SEQUENCE</scope>
</reference>
<gene>
    <name evidence="1" type="ORF">POCTA_138.1.T0150131</name>
</gene>
<evidence type="ECO:0000313" key="2">
    <source>
        <dbReference type="Proteomes" id="UP000683925"/>
    </source>
</evidence>
<sequence>MIYVWKLILIGNQIILERMIDLDNRSAMTDEILKFWLIEVNTNPSIEVWLNLLKMLAPRIFDYGFGHTILRNAINSFHFSSIFQDGKTKVKVNSYEVEYYM</sequence>
<dbReference type="AlphaFoldDB" id="A0A8S1SRZ4"/>